<evidence type="ECO:0000313" key="3">
    <source>
        <dbReference type="Proteomes" id="UP000321248"/>
    </source>
</evidence>
<feature type="coiled-coil region" evidence="1">
    <location>
        <begin position="19"/>
        <end position="109"/>
    </location>
</feature>
<dbReference type="RefSeq" id="WP_147890776.1">
    <property type="nucleotide sequence ID" value="NZ_VRTS01000002.1"/>
</dbReference>
<reference evidence="2 3" key="1">
    <citation type="submission" date="2019-08" db="EMBL/GenBank/DDBJ databases">
        <authorList>
            <person name="Karlyshev A.V."/>
        </authorList>
    </citation>
    <scope>NUCLEOTIDE SEQUENCE [LARGE SCALE GENOMIC DNA]</scope>
    <source>
        <strain evidence="2 3">Alg18-2.2</strain>
    </source>
</reference>
<evidence type="ECO:0008006" key="4">
    <source>
        <dbReference type="Google" id="ProtNLM"/>
    </source>
</evidence>
<dbReference type="EMBL" id="VRTS01000002">
    <property type="protein sequence ID" value="TXK64856.1"/>
    <property type="molecule type" value="Genomic_DNA"/>
</dbReference>
<dbReference type="AlphaFoldDB" id="A0A5C8KTY9"/>
<evidence type="ECO:0000256" key="1">
    <source>
        <dbReference type="SAM" id="Coils"/>
    </source>
</evidence>
<accession>A0A5C8KTY9</accession>
<comment type="caution">
    <text evidence="2">The sequence shown here is derived from an EMBL/GenBank/DDBJ whole genome shotgun (WGS) entry which is preliminary data.</text>
</comment>
<name>A0A5C8KTY9_9GAMM</name>
<sequence>MLALLVPLAGLPAQTPQSAQERAREEARAEGELERIRSELRELAEAQQRLEGQRSSASQALREADAAVGTAVRGLRDTEAGIATQEGRLRELEAEASALETRLSGQREALAALVRSAYALGRHEQLKLLLAQDRIGDLARVLAYHRYVQEDRSERIRGLLDELQVLAELSEQVRERRTALAASQLRQQQQLAELEAQRGERAGVVAELEARHQAGAERIAALGRDQEALGKLLEQLRDVLADVPRQLDDATPLSQRRGQLPWPLMVRGWWPSAGRCPTAGRPRAG</sequence>
<dbReference type="Proteomes" id="UP000321248">
    <property type="component" value="Unassembled WGS sequence"/>
</dbReference>
<proteinExistence type="predicted"/>
<organism evidence="2 3">
    <name type="scientific">Alkalisalibacterium limincola</name>
    <dbReference type="NCBI Taxonomy" id="2699169"/>
    <lineage>
        <taxon>Bacteria</taxon>
        <taxon>Pseudomonadati</taxon>
        <taxon>Pseudomonadota</taxon>
        <taxon>Gammaproteobacteria</taxon>
        <taxon>Lysobacterales</taxon>
        <taxon>Lysobacteraceae</taxon>
        <taxon>Alkalisalibacterium</taxon>
    </lineage>
</organism>
<gene>
    <name evidence="2" type="ORF">FU658_03185</name>
</gene>
<keyword evidence="3" id="KW-1185">Reference proteome</keyword>
<keyword evidence="1" id="KW-0175">Coiled coil</keyword>
<dbReference type="OrthoDB" id="9784703at2"/>
<protein>
    <recommendedName>
        <fullName evidence="4">Peptidase M23</fullName>
    </recommendedName>
</protein>
<dbReference type="Gene3D" id="6.10.250.3150">
    <property type="match status" value="1"/>
</dbReference>
<evidence type="ECO:0000313" key="2">
    <source>
        <dbReference type="EMBL" id="TXK64856.1"/>
    </source>
</evidence>